<evidence type="ECO:0008006" key="15">
    <source>
        <dbReference type="Google" id="ProtNLM"/>
    </source>
</evidence>
<keyword evidence="4 12" id="KW-0812">Transmembrane</keyword>
<comment type="similarity">
    <text evidence="9">Belongs to the plant Proton pump-interactor protein family.</text>
</comment>
<evidence type="ECO:0000256" key="3">
    <source>
        <dbReference type="ARBA" id="ARBA00022475"/>
    </source>
</evidence>
<evidence type="ECO:0000256" key="11">
    <source>
        <dbReference type="SAM" id="MobiDB-lite"/>
    </source>
</evidence>
<evidence type="ECO:0000256" key="8">
    <source>
        <dbReference type="ARBA" id="ARBA00023136"/>
    </source>
</evidence>
<reference evidence="13 14" key="1">
    <citation type="journal article" date="2023" name="Plant Biotechnol. J.">
        <title>Chromosome-level wild Hevea brasiliensis genome provides new tools for genomic-assisted breeding and valuable loci to elevate rubber yield.</title>
        <authorList>
            <person name="Cheng H."/>
            <person name="Song X."/>
            <person name="Hu Y."/>
            <person name="Wu T."/>
            <person name="Yang Q."/>
            <person name="An Z."/>
            <person name="Feng S."/>
            <person name="Deng Z."/>
            <person name="Wu W."/>
            <person name="Zeng X."/>
            <person name="Tu M."/>
            <person name="Wang X."/>
            <person name="Huang H."/>
        </authorList>
    </citation>
    <scope>NUCLEOTIDE SEQUENCE [LARGE SCALE GENOMIC DNA]</scope>
    <source>
        <strain evidence="13">MT/VB/25A 57/8</strain>
    </source>
</reference>
<proteinExistence type="inferred from homology"/>
<feature type="compositionally biased region" description="Polar residues" evidence="11">
    <location>
        <begin position="390"/>
        <end position="409"/>
    </location>
</feature>
<name>A0ABQ9LGB5_HEVBR</name>
<feature type="compositionally biased region" description="Polar residues" evidence="11">
    <location>
        <begin position="124"/>
        <end position="133"/>
    </location>
</feature>
<feature type="compositionally biased region" description="Basic and acidic residues" evidence="11">
    <location>
        <begin position="1224"/>
        <end position="1237"/>
    </location>
</feature>
<feature type="region of interest" description="Disordered" evidence="11">
    <location>
        <begin position="737"/>
        <end position="771"/>
    </location>
</feature>
<accession>A0ABQ9LGB5</accession>
<dbReference type="EMBL" id="JARPOI010000012">
    <property type="protein sequence ID" value="KAJ9166996.1"/>
    <property type="molecule type" value="Genomic_DNA"/>
</dbReference>
<gene>
    <name evidence="13" type="ORF">P3X46_021681</name>
</gene>
<feature type="region of interest" description="Disordered" evidence="11">
    <location>
        <begin position="355"/>
        <end position="442"/>
    </location>
</feature>
<feature type="compositionally biased region" description="Low complexity" evidence="11">
    <location>
        <begin position="755"/>
        <end position="767"/>
    </location>
</feature>
<dbReference type="PANTHER" id="PTHR32219:SF3">
    <property type="entry name" value="CALPONIN-LIKE DOMAIN PROTEIN"/>
    <property type="match status" value="1"/>
</dbReference>
<dbReference type="PANTHER" id="PTHR32219">
    <property type="entry name" value="RNA-BINDING PROTEIN YLMH-RELATED"/>
    <property type="match status" value="1"/>
</dbReference>
<feature type="coiled-coil region" evidence="10">
    <location>
        <begin position="896"/>
        <end position="964"/>
    </location>
</feature>
<evidence type="ECO:0000313" key="14">
    <source>
        <dbReference type="Proteomes" id="UP001174677"/>
    </source>
</evidence>
<keyword evidence="6 12" id="KW-1133">Transmembrane helix</keyword>
<feature type="compositionally biased region" description="Polar residues" evidence="11">
    <location>
        <begin position="207"/>
        <end position="222"/>
    </location>
</feature>
<evidence type="ECO:0000256" key="10">
    <source>
        <dbReference type="SAM" id="Coils"/>
    </source>
</evidence>
<keyword evidence="14" id="KW-1185">Reference proteome</keyword>
<organism evidence="13 14">
    <name type="scientific">Hevea brasiliensis</name>
    <name type="common">Para rubber tree</name>
    <name type="synonym">Siphonia brasiliensis</name>
    <dbReference type="NCBI Taxonomy" id="3981"/>
    <lineage>
        <taxon>Eukaryota</taxon>
        <taxon>Viridiplantae</taxon>
        <taxon>Streptophyta</taxon>
        <taxon>Embryophyta</taxon>
        <taxon>Tracheophyta</taxon>
        <taxon>Spermatophyta</taxon>
        <taxon>Magnoliopsida</taxon>
        <taxon>eudicotyledons</taxon>
        <taxon>Gunneridae</taxon>
        <taxon>Pentapetalae</taxon>
        <taxon>rosids</taxon>
        <taxon>fabids</taxon>
        <taxon>Malpighiales</taxon>
        <taxon>Euphorbiaceae</taxon>
        <taxon>Crotonoideae</taxon>
        <taxon>Micrandreae</taxon>
        <taxon>Hevea</taxon>
    </lineage>
</organism>
<feature type="compositionally biased region" description="Basic and acidic residues" evidence="11">
    <location>
        <begin position="1163"/>
        <end position="1217"/>
    </location>
</feature>
<feature type="compositionally biased region" description="Polar residues" evidence="11">
    <location>
        <begin position="281"/>
        <end position="326"/>
    </location>
</feature>
<evidence type="ECO:0000256" key="5">
    <source>
        <dbReference type="ARBA" id="ARBA00022824"/>
    </source>
</evidence>
<evidence type="ECO:0000256" key="2">
    <source>
        <dbReference type="ARBA" id="ARBA00004389"/>
    </source>
</evidence>
<feature type="transmembrane region" description="Helical" evidence="12">
    <location>
        <begin position="1316"/>
        <end position="1339"/>
    </location>
</feature>
<evidence type="ECO:0000313" key="13">
    <source>
        <dbReference type="EMBL" id="KAJ9166996.1"/>
    </source>
</evidence>
<protein>
    <recommendedName>
        <fullName evidence="15">Proton pump-interactor 1</fullName>
    </recommendedName>
</protein>
<feature type="region of interest" description="Disordered" evidence="11">
    <location>
        <begin position="198"/>
        <end position="224"/>
    </location>
</feature>
<evidence type="ECO:0000256" key="6">
    <source>
        <dbReference type="ARBA" id="ARBA00022989"/>
    </source>
</evidence>
<sequence>MTARVIVNVPISEMEDKGGLDMSSYDDLPTPAAAAADCNGVKDANENVKGNGEDHPDASCVFVAGNDSVPDEAADSADLNGKSELVYNIGSRDNDVEDEVTESDVDHATGDAKGSAIEADAGSIINNEVTSNDGKGEDGAVEVPKGTTRIVGPEALVDQREFEEEHLRLDSPGGVKGTQDISEAVEFEPELLQFKVGDARAGEENSTESIVAQESQVTSSTDVAELKPNYSVNVDVTIGADTAESEPNQSGVLELTSSAELELNHSGNIEVTRNVDVTELEPNQSSNDEVTSSADVAESEPNQSSIDEVTSSADVAESEPNQSSNDEVVESVRDLNLVTVIKENQDSSIAITEGFQNDGDLDMDQGKEPIGFSNNLPVEVPQKASEVESEQNMETSPCRQNRSEQNSSSKEVETLIPSNAEIGRNETPTSLDAETGKSYPATSNNEIIGYPANNFTEPVVHLESEAVNGHITYDKGESLPADHAEESVSHTIAKDFAYASQTTPEENKPSEVVKTVVHDNVAVESYESIPLAPASETVWEPVVKIVDYCPVAVDDTEVNDDMRTETLVEKMDVNSIESVGSHSIGDRGIVIEPDSSPLATCAKPSCLVNDEEPEIETGSTAIESGEKASVFSSNELDKEPEVSEGASQCVGSYSVSDDYPDREASIHDSVENSVGVKAGSKVENTPTGSREFATNNDGRVSECEGLNGSVITSERTINCIQDAEKSGDQLVTIDGDEKTSQEMEVTGGFNREEASTSSPESSSVDASKGQNAAVEVGKKPFYYMIRIPRYDDYENLKEQIKHAQFQVDEKTKSRDVIRAEMRRKRANCNEYGARVDAAISEEVPARDLLKAKRKEIDAVLSLINRVKSAFSVEDIDGKIRNMERMIQHETLPLKEEKNYIREIKQLKQIREQLSSSLGNQEDVLEAIDQKDQVEERLKLLRKEADQLRENVLKAEAATRNAKKTCQEENAALNELTTRFRAADDTRQEAYAHLQSLRKRLYDKNKYFWKYRDDSKVAYDLASKGDKEELQNHCVNQVEMVMDLWNNIDEFRREYTRCNMKSTLKRLQTLDGRSLGPDEEPPVIPNAASERIAKDNIVPSISTLEGEKTIVPVVTEKTDDKSTAKVGDQNNPTAKSRKATKHVPSGNGLATVSGRNEIDETEQKEDKQTKEEEELARKAEELRKEEEAAMLKEQRRLEEKAKAKEAMERKKRNADKAQARAALRALKEAEQKEKEREKRAIKKEKRKALAEEVNAVNEGDFSQGFEPPIETKESETSEKPKTVTKRSQKPLPFTKQTKSKSMPPPLRNRGKRRMETWMWVLLTALLVLGIFLPGNGNFLLERLGF</sequence>
<dbReference type="Proteomes" id="UP001174677">
    <property type="component" value="Chromosome 12"/>
</dbReference>
<evidence type="ECO:0000256" key="9">
    <source>
        <dbReference type="ARBA" id="ARBA00038080"/>
    </source>
</evidence>
<evidence type="ECO:0000256" key="1">
    <source>
        <dbReference type="ARBA" id="ARBA00004162"/>
    </source>
</evidence>
<feature type="compositionally biased region" description="Basic and acidic residues" evidence="11">
    <location>
        <begin position="1268"/>
        <end position="1280"/>
    </location>
</feature>
<feature type="compositionally biased region" description="Polar residues" evidence="11">
    <location>
        <begin position="645"/>
        <end position="655"/>
    </location>
</feature>
<comment type="subcellular location">
    <subcellularLocation>
        <location evidence="1">Cell membrane</location>
        <topology evidence="1">Single-pass membrane protein</topology>
    </subcellularLocation>
    <subcellularLocation>
        <location evidence="2">Endoplasmic reticulum membrane</location>
        <topology evidence="2">Single-pass membrane protein</topology>
    </subcellularLocation>
</comment>
<keyword evidence="3" id="KW-1003">Cell membrane</keyword>
<comment type="caution">
    <text evidence="13">The sequence shown here is derived from an EMBL/GenBank/DDBJ whole genome shotgun (WGS) entry which is preliminary data.</text>
</comment>
<evidence type="ECO:0000256" key="4">
    <source>
        <dbReference type="ARBA" id="ARBA00022692"/>
    </source>
</evidence>
<keyword evidence="8 12" id="KW-0472">Membrane</keyword>
<feature type="compositionally biased region" description="Polar residues" evidence="11">
    <location>
        <begin position="245"/>
        <end position="271"/>
    </location>
</feature>
<dbReference type="InterPro" id="IPR055282">
    <property type="entry name" value="PPI1-4"/>
</dbReference>
<evidence type="ECO:0000256" key="12">
    <source>
        <dbReference type="SAM" id="Phobius"/>
    </source>
</evidence>
<keyword evidence="7 10" id="KW-0175">Coiled coil</keyword>
<evidence type="ECO:0000256" key="7">
    <source>
        <dbReference type="ARBA" id="ARBA00023054"/>
    </source>
</evidence>
<keyword evidence="5" id="KW-0256">Endoplasmic reticulum</keyword>
<feature type="region of interest" description="Disordered" evidence="11">
    <location>
        <begin position="1117"/>
        <end position="1308"/>
    </location>
</feature>
<feature type="region of interest" description="Disordered" evidence="11">
    <location>
        <begin position="614"/>
        <end position="658"/>
    </location>
</feature>
<feature type="region of interest" description="Disordered" evidence="11">
    <location>
        <begin position="91"/>
        <end position="150"/>
    </location>
</feature>
<feature type="region of interest" description="Disordered" evidence="11">
    <location>
        <begin position="238"/>
        <end position="330"/>
    </location>
</feature>